<dbReference type="EMBL" id="QGGV01000029">
    <property type="protein sequence ID" value="PWK47255.1"/>
    <property type="molecule type" value="Genomic_DNA"/>
</dbReference>
<dbReference type="RefSeq" id="WP_241239765.1">
    <property type="nucleotide sequence ID" value="NZ_CP034588.1"/>
</dbReference>
<dbReference type="InterPro" id="IPR009057">
    <property type="entry name" value="Homeodomain-like_sf"/>
</dbReference>
<evidence type="ECO:0000313" key="1">
    <source>
        <dbReference type="EMBL" id="PWK47255.1"/>
    </source>
</evidence>
<gene>
    <name evidence="1" type="ORF">C8D95_1291</name>
</gene>
<dbReference type="SUPFAM" id="SSF46689">
    <property type="entry name" value="Homeodomain-like"/>
    <property type="match status" value="1"/>
</dbReference>
<comment type="caution">
    <text evidence="1">The sequence shown here is derived from an EMBL/GenBank/DDBJ whole genome shotgun (WGS) entry which is preliminary data.</text>
</comment>
<organism evidence="1 2">
    <name type="scientific">Silicimonas algicola</name>
    <dbReference type="NCBI Taxonomy" id="1826607"/>
    <lineage>
        <taxon>Bacteria</taxon>
        <taxon>Pseudomonadati</taxon>
        <taxon>Pseudomonadota</taxon>
        <taxon>Alphaproteobacteria</taxon>
        <taxon>Rhodobacterales</taxon>
        <taxon>Paracoccaceae</taxon>
    </lineage>
</organism>
<keyword evidence="2" id="KW-1185">Reference proteome</keyword>
<reference evidence="1 2" key="1">
    <citation type="submission" date="2018-05" db="EMBL/GenBank/DDBJ databases">
        <title>Genomic Encyclopedia of Type Strains, Phase IV (KMG-IV): sequencing the most valuable type-strain genomes for metagenomic binning, comparative biology and taxonomic classification.</title>
        <authorList>
            <person name="Goeker M."/>
        </authorList>
    </citation>
    <scope>NUCLEOTIDE SEQUENCE [LARGE SCALE GENOMIC DNA]</scope>
    <source>
        <strain evidence="1 2">DSM 103371</strain>
    </source>
</reference>
<accession>A0A316FGL3</accession>
<dbReference type="AlphaFoldDB" id="A0A316FGL3"/>
<dbReference type="InterPro" id="IPR036388">
    <property type="entry name" value="WH-like_DNA-bd_sf"/>
</dbReference>
<sequence>MGKPHPMALRERVVAFVEEGHTHRAAAARFRVSVKFVNDMIILKRETGGLKPRPQGNCGGHGKLGRLQDWIRARMDGRPDLTLDDLVLAIADAHQLTVHRVSVWRALRSLGLTHKKRPASRRAKAA</sequence>
<protein>
    <submittedName>
        <fullName evidence="1">Transposase</fullName>
    </submittedName>
</protein>
<proteinExistence type="predicted"/>
<dbReference type="Proteomes" id="UP000245390">
    <property type="component" value="Unassembled WGS sequence"/>
</dbReference>
<evidence type="ECO:0000313" key="2">
    <source>
        <dbReference type="Proteomes" id="UP000245390"/>
    </source>
</evidence>
<name>A0A316FGL3_9RHOB</name>
<dbReference type="Gene3D" id="1.10.10.10">
    <property type="entry name" value="Winged helix-like DNA-binding domain superfamily/Winged helix DNA-binding domain"/>
    <property type="match status" value="1"/>
</dbReference>